<dbReference type="EMBL" id="JAPQKO010000007">
    <property type="protein sequence ID" value="KAJ5152446.1"/>
    <property type="molecule type" value="Genomic_DNA"/>
</dbReference>
<comment type="caution">
    <text evidence="2">The sequence shown here is derived from an EMBL/GenBank/DDBJ whole genome shotgun (WGS) entry which is preliminary data.</text>
</comment>
<accession>A0A9W9HQ99</accession>
<dbReference type="OrthoDB" id="4350056at2759"/>
<name>A0A9W9HQ99_9EURO</name>
<proteinExistence type="predicted"/>
<evidence type="ECO:0000313" key="3">
    <source>
        <dbReference type="Proteomes" id="UP001146351"/>
    </source>
</evidence>
<protein>
    <submittedName>
        <fullName evidence="2">Uncharacterized protein</fullName>
    </submittedName>
</protein>
<evidence type="ECO:0000313" key="2">
    <source>
        <dbReference type="EMBL" id="KAJ5152446.1"/>
    </source>
</evidence>
<dbReference type="Proteomes" id="UP001146351">
    <property type="component" value="Unassembled WGS sequence"/>
</dbReference>
<reference evidence="2" key="1">
    <citation type="submission" date="2022-11" db="EMBL/GenBank/DDBJ databases">
        <authorList>
            <person name="Petersen C."/>
        </authorList>
    </citation>
    <scope>NUCLEOTIDE SEQUENCE</scope>
    <source>
        <strain evidence="2">IBT 21917</strain>
    </source>
</reference>
<sequence length="192" mass="21305">MSDSDWRHNDQDAMAFNFPIESWMAGPSSDLRDDDNVPTVHFSSATSNQLNTVYSWDNTIIGSGGISSGVHQDTLLVLTNNGRLPKPSRRLNGVPSYLSATDLREFLCSDKDSPSTGAHKHATFSQTVDSTNEGPNNRLDGMNRQLEKLENKINTIHEKIGTLSDMLLEVIKREQMAMQELNGLAGRINERS</sequence>
<reference evidence="2" key="2">
    <citation type="journal article" date="2023" name="IMA Fungus">
        <title>Comparative genomic study of the Penicillium genus elucidates a diverse pangenome and 15 lateral gene transfer events.</title>
        <authorList>
            <person name="Petersen C."/>
            <person name="Sorensen T."/>
            <person name="Nielsen M.R."/>
            <person name="Sondergaard T.E."/>
            <person name="Sorensen J.L."/>
            <person name="Fitzpatrick D.A."/>
            <person name="Frisvad J.C."/>
            <person name="Nielsen K.L."/>
        </authorList>
    </citation>
    <scope>NUCLEOTIDE SEQUENCE</scope>
    <source>
        <strain evidence="2">IBT 21917</strain>
    </source>
</reference>
<evidence type="ECO:0000256" key="1">
    <source>
        <dbReference type="SAM" id="MobiDB-lite"/>
    </source>
</evidence>
<feature type="region of interest" description="Disordered" evidence="1">
    <location>
        <begin position="112"/>
        <end position="136"/>
    </location>
</feature>
<organism evidence="2 3">
    <name type="scientific">Penicillium capsulatum</name>
    <dbReference type="NCBI Taxonomy" id="69766"/>
    <lineage>
        <taxon>Eukaryota</taxon>
        <taxon>Fungi</taxon>
        <taxon>Dikarya</taxon>
        <taxon>Ascomycota</taxon>
        <taxon>Pezizomycotina</taxon>
        <taxon>Eurotiomycetes</taxon>
        <taxon>Eurotiomycetidae</taxon>
        <taxon>Eurotiales</taxon>
        <taxon>Aspergillaceae</taxon>
        <taxon>Penicillium</taxon>
    </lineage>
</organism>
<gene>
    <name evidence="2" type="ORF">N7492_009726</name>
</gene>
<dbReference type="AlphaFoldDB" id="A0A9W9HQ99"/>
<keyword evidence="3" id="KW-1185">Reference proteome</keyword>
<feature type="compositionally biased region" description="Polar residues" evidence="1">
    <location>
        <begin position="123"/>
        <end position="135"/>
    </location>
</feature>